<proteinExistence type="predicted"/>
<sequence>MEHPLRPRPAAASALACAWLLAAATACGTAGGGGDTADQESGSGADAASALSTAQLVQFGEAKVVPERSEQGVYGELATVRQTDKLREVTELDKPGCLDSINQWGRLPEVREAAASLATFARGGDTISHLLIDAPAGTAQEAVDTAPPAECDSYTATMQDGTTSSYRVTGIDLEQVGDASRAFVVDTEVGGDSISLYTLVYRNGDVLGTTSVLGASGDNDFETLLTDFTNAALEREREILDR</sequence>
<evidence type="ECO:0000313" key="2">
    <source>
        <dbReference type="EMBL" id="MFC4563705.1"/>
    </source>
</evidence>
<keyword evidence="3" id="KW-1185">Reference proteome</keyword>
<dbReference type="EMBL" id="JBHSFQ010000017">
    <property type="protein sequence ID" value="MFC4563705.1"/>
    <property type="molecule type" value="Genomic_DNA"/>
</dbReference>
<feature type="signal peptide" evidence="1">
    <location>
        <begin position="1"/>
        <end position="28"/>
    </location>
</feature>
<name>A0ABV9DXY4_9ACTN</name>
<accession>A0ABV9DXY4</accession>
<dbReference type="PROSITE" id="PS51257">
    <property type="entry name" value="PROKAR_LIPOPROTEIN"/>
    <property type="match status" value="1"/>
</dbReference>
<keyword evidence="1" id="KW-0732">Signal</keyword>
<comment type="caution">
    <text evidence="2">The sequence shown here is derived from an EMBL/GenBank/DDBJ whole genome shotgun (WGS) entry which is preliminary data.</text>
</comment>
<dbReference type="Proteomes" id="UP001595923">
    <property type="component" value="Unassembled WGS sequence"/>
</dbReference>
<feature type="chain" id="PRO_5046989175" description="Lipoprotein" evidence="1">
    <location>
        <begin position="29"/>
        <end position="242"/>
    </location>
</feature>
<protein>
    <recommendedName>
        <fullName evidence="4">Lipoprotein</fullName>
    </recommendedName>
</protein>
<gene>
    <name evidence="2" type="ORF">ACFO4E_17715</name>
</gene>
<dbReference type="RefSeq" id="WP_378576208.1">
    <property type="nucleotide sequence ID" value="NZ_JBHSFQ010000017.1"/>
</dbReference>
<evidence type="ECO:0008006" key="4">
    <source>
        <dbReference type="Google" id="ProtNLM"/>
    </source>
</evidence>
<evidence type="ECO:0000313" key="3">
    <source>
        <dbReference type="Proteomes" id="UP001595923"/>
    </source>
</evidence>
<evidence type="ECO:0000256" key="1">
    <source>
        <dbReference type="SAM" id="SignalP"/>
    </source>
</evidence>
<organism evidence="2 3">
    <name type="scientific">Nocardiopsis mangrovi</name>
    <dbReference type="NCBI Taxonomy" id="1179818"/>
    <lineage>
        <taxon>Bacteria</taxon>
        <taxon>Bacillati</taxon>
        <taxon>Actinomycetota</taxon>
        <taxon>Actinomycetes</taxon>
        <taxon>Streptosporangiales</taxon>
        <taxon>Nocardiopsidaceae</taxon>
        <taxon>Nocardiopsis</taxon>
    </lineage>
</organism>
<reference evidence="3" key="1">
    <citation type="journal article" date="2019" name="Int. J. Syst. Evol. Microbiol.">
        <title>The Global Catalogue of Microorganisms (GCM) 10K type strain sequencing project: providing services to taxonomists for standard genome sequencing and annotation.</title>
        <authorList>
            <consortium name="The Broad Institute Genomics Platform"/>
            <consortium name="The Broad Institute Genome Sequencing Center for Infectious Disease"/>
            <person name="Wu L."/>
            <person name="Ma J."/>
        </authorList>
    </citation>
    <scope>NUCLEOTIDE SEQUENCE [LARGE SCALE GENOMIC DNA]</scope>
    <source>
        <strain evidence="3">XZYJ18</strain>
    </source>
</reference>